<accession>A0AAV9BUX6</accession>
<keyword evidence="3" id="KW-1185">Reference proteome</keyword>
<evidence type="ECO:0000256" key="1">
    <source>
        <dbReference type="SAM" id="MobiDB-lite"/>
    </source>
</evidence>
<proteinExistence type="predicted"/>
<dbReference type="AlphaFoldDB" id="A0AAV9BUX6"/>
<reference evidence="2" key="1">
    <citation type="journal article" date="2023" name="Nat. Commun.">
        <title>Diploid and tetraploid genomes of Acorus and the evolution of monocots.</title>
        <authorList>
            <person name="Ma L."/>
            <person name="Liu K.W."/>
            <person name="Li Z."/>
            <person name="Hsiao Y.Y."/>
            <person name="Qi Y."/>
            <person name="Fu T."/>
            <person name="Tang G.D."/>
            <person name="Zhang D."/>
            <person name="Sun W.H."/>
            <person name="Liu D.K."/>
            <person name="Li Y."/>
            <person name="Chen G.Z."/>
            <person name="Liu X.D."/>
            <person name="Liao X.Y."/>
            <person name="Jiang Y.T."/>
            <person name="Yu X."/>
            <person name="Hao Y."/>
            <person name="Huang J."/>
            <person name="Zhao X.W."/>
            <person name="Ke S."/>
            <person name="Chen Y.Y."/>
            <person name="Wu W.L."/>
            <person name="Hsu J.L."/>
            <person name="Lin Y.F."/>
            <person name="Huang M.D."/>
            <person name="Li C.Y."/>
            <person name="Huang L."/>
            <person name="Wang Z.W."/>
            <person name="Zhao X."/>
            <person name="Zhong W.Y."/>
            <person name="Peng D.H."/>
            <person name="Ahmad S."/>
            <person name="Lan S."/>
            <person name="Zhang J.S."/>
            <person name="Tsai W.C."/>
            <person name="Van de Peer Y."/>
            <person name="Liu Z.J."/>
        </authorList>
    </citation>
    <scope>NUCLEOTIDE SEQUENCE</scope>
    <source>
        <strain evidence="2">SCP</strain>
    </source>
</reference>
<evidence type="ECO:0000313" key="3">
    <source>
        <dbReference type="Proteomes" id="UP001179952"/>
    </source>
</evidence>
<evidence type="ECO:0000313" key="2">
    <source>
        <dbReference type="EMBL" id="KAK1280355.1"/>
    </source>
</evidence>
<feature type="region of interest" description="Disordered" evidence="1">
    <location>
        <begin position="91"/>
        <end position="125"/>
    </location>
</feature>
<dbReference type="Proteomes" id="UP001179952">
    <property type="component" value="Unassembled WGS sequence"/>
</dbReference>
<comment type="caution">
    <text evidence="2">The sequence shown here is derived from an EMBL/GenBank/DDBJ whole genome shotgun (WGS) entry which is preliminary data.</text>
</comment>
<gene>
    <name evidence="2" type="ORF">QJS04_geneDACA004544</name>
</gene>
<dbReference type="EMBL" id="JAUJYN010000001">
    <property type="protein sequence ID" value="KAK1280355.1"/>
    <property type="molecule type" value="Genomic_DNA"/>
</dbReference>
<sequence>MVTWERMESQLIQVHGEIGAWGRLVAREGWVADRVSRWGRGHRWGCGRWVRGAMGTRETVGRGRVARSVLRVRSAQWRARERCYSTVVRPRQQDNNPRSHNTTATAATTHNNNIGVPINEEKGENNNEKEAETAIIMDCWDGLVGLTDNGPTMMSPGDGPSSSSSSLLLSSMMGQEKVGSTAMETTMEEMMMMWSWLPSWEEEMVVVAPPEFMIDGGGSGGGGDFWEECEIARRAMELWQPSCRSLSIMADLSGLNRHCSAGGVGRTAGPDCARRSRNGVYSHAKILNVPGRVEVWNLLLLFLPCQSQVES</sequence>
<organism evidence="2 3">
    <name type="scientific">Acorus gramineus</name>
    <name type="common">Dwarf sweet flag</name>
    <dbReference type="NCBI Taxonomy" id="55184"/>
    <lineage>
        <taxon>Eukaryota</taxon>
        <taxon>Viridiplantae</taxon>
        <taxon>Streptophyta</taxon>
        <taxon>Embryophyta</taxon>
        <taxon>Tracheophyta</taxon>
        <taxon>Spermatophyta</taxon>
        <taxon>Magnoliopsida</taxon>
        <taxon>Liliopsida</taxon>
        <taxon>Acoraceae</taxon>
        <taxon>Acorus</taxon>
    </lineage>
</organism>
<feature type="compositionally biased region" description="Low complexity" evidence="1">
    <location>
        <begin position="100"/>
        <end position="113"/>
    </location>
</feature>
<reference evidence="2" key="2">
    <citation type="submission" date="2023-06" db="EMBL/GenBank/DDBJ databases">
        <authorList>
            <person name="Ma L."/>
            <person name="Liu K.-W."/>
            <person name="Li Z."/>
            <person name="Hsiao Y.-Y."/>
            <person name="Qi Y."/>
            <person name="Fu T."/>
            <person name="Tang G."/>
            <person name="Zhang D."/>
            <person name="Sun W.-H."/>
            <person name="Liu D.-K."/>
            <person name="Li Y."/>
            <person name="Chen G.-Z."/>
            <person name="Liu X.-D."/>
            <person name="Liao X.-Y."/>
            <person name="Jiang Y.-T."/>
            <person name="Yu X."/>
            <person name="Hao Y."/>
            <person name="Huang J."/>
            <person name="Zhao X.-W."/>
            <person name="Ke S."/>
            <person name="Chen Y.-Y."/>
            <person name="Wu W.-L."/>
            <person name="Hsu J.-L."/>
            <person name="Lin Y.-F."/>
            <person name="Huang M.-D."/>
            <person name="Li C.-Y."/>
            <person name="Huang L."/>
            <person name="Wang Z.-W."/>
            <person name="Zhao X."/>
            <person name="Zhong W.-Y."/>
            <person name="Peng D.-H."/>
            <person name="Ahmad S."/>
            <person name="Lan S."/>
            <person name="Zhang J.-S."/>
            <person name="Tsai W.-C."/>
            <person name="Van De Peer Y."/>
            <person name="Liu Z.-J."/>
        </authorList>
    </citation>
    <scope>NUCLEOTIDE SEQUENCE</scope>
    <source>
        <strain evidence="2">SCP</strain>
        <tissue evidence="2">Leaves</tissue>
    </source>
</reference>
<name>A0AAV9BUX6_ACOGR</name>
<protein>
    <submittedName>
        <fullName evidence="2">Uncharacterized protein</fullName>
    </submittedName>
</protein>